<dbReference type="GO" id="GO:0001228">
    <property type="term" value="F:DNA-binding transcription activator activity, RNA polymerase II-specific"/>
    <property type="evidence" value="ECO:0007669"/>
    <property type="project" value="TreeGrafter"/>
</dbReference>
<dbReference type="SMART" id="SM00066">
    <property type="entry name" value="GAL4"/>
    <property type="match status" value="1"/>
</dbReference>
<organism evidence="2 3">
    <name type="scientific">Moniliophthora roreri</name>
    <name type="common">Frosty pod rot fungus</name>
    <name type="synonym">Monilia roreri</name>
    <dbReference type="NCBI Taxonomy" id="221103"/>
    <lineage>
        <taxon>Eukaryota</taxon>
        <taxon>Fungi</taxon>
        <taxon>Dikarya</taxon>
        <taxon>Basidiomycota</taxon>
        <taxon>Agaricomycotina</taxon>
        <taxon>Agaricomycetes</taxon>
        <taxon>Agaricomycetidae</taxon>
        <taxon>Agaricales</taxon>
        <taxon>Marasmiineae</taxon>
        <taxon>Marasmiaceae</taxon>
        <taxon>Moniliophthora</taxon>
    </lineage>
</organism>
<accession>A0A0W0F3Y5</accession>
<dbReference type="Pfam" id="PF11951">
    <property type="entry name" value="Fungal_trans_2"/>
    <property type="match status" value="1"/>
</dbReference>
<comment type="caution">
    <text evidence="2">The sequence shown here is derived from an EMBL/GenBank/DDBJ whole genome shotgun (WGS) entry which is preliminary data.</text>
</comment>
<dbReference type="AlphaFoldDB" id="A0A0W0F3Y5"/>
<protein>
    <recommendedName>
        <fullName evidence="1">Zn(2)-C6 fungal-type domain-containing protein</fullName>
    </recommendedName>
</protein>
<feature type="domain" description="Zn(2)-C6 fungal-type" evidence="1">
    <location>
        <begin position="22"/>
        <end position="52"/>
    </location>
</feature>
<reference evidence="2 3" key="1">
    <citation type="submission" date="2015-12" db="EMBL/GenBank/DDBJ databases">
        <title>Draft genome sequence of Moniliophthora roreri, the causal agent of frosty pod rot of cacao.</title>
        <authorList>
            <person name="Aime M.C."/>
            <person name="Diaz-Valderrama J.R."/>
            <person name="Kijpornyongpan T."/>
            <person name="Phillips-Mora W."/>
        </authorList>
    </citation>
    <scope>NUCLEOTIDE SEQUENCE [LARGE SCALE GENOMIC DNA]</scope>
    <source>
        <strain evidence="2 3">MCA 2952</strain>
    </source>
</reference>
<dbReference type="Pfam" id="PF00172">
    <property type="entry name" value="Zn_clus"/>
    <property type="match status" value="1"/>
</dbReference>
<dbReference type="PANTHER" id="PTHR47784:SF5">
    <property type="entry name" value="STEROL UPTAKE CONTROL PROTEIN 2"/>
    <property type="match status" value="1"/>
</dbReference>
<dbReference type="SUPFAM" id="SSF57701">
    <property type="entry name" value="Zn2/Cys6 DNA-binding domain"/>
    <property type="match status" value="1"/>
</dbReference>
<dbReference type="EMBL" id="LATX01002357">
    <property type="protein sequence ID" value="KTB30932.1"/>
    <property type="molecule type" value="Genomic_DNA"/>
</dbReference>
<evidence type="ECO:0000259" key="1">
    <source>
        <dbReference type="PROSITE" id="PS50048"/>
    </source>
</evidence>
<dbReference type="PROSITE" id="PS00463">
    <property type="entry name" value="ZN2_CY6_FUNGAL_1"/>
    <property type="match status" value="1"/>
</dbReference>
<dbReference type="GO" id="GO:0008270">
    <property type="term" value="F:zinc ion binding"/>
    <property type="evidence" value="ECO:0007669"/>
    <property type="project" value="InterPro"/>
</dbReference>
<dbReference type="CDD" id="cd00067">
    <property type="entry name" value="GAL4"/>
    <property type="match status" value="1"/>
</dbReference>
<dbReference type="PANTHER" id="PTHR47784">
    <property type="entry name" value="STEROL UPTAKE CONTROL PROTEIN 2"/>
    <property type="match status" value="1"/>
</dbReference>
<name>A0A0W0F3Y5_MONRR</name>
<evidence type="ECO:0000313" key="2">
    <source>
        <dbReference type="EMBL" id="KTB30932.1"/>
    </source>
</evidence>
<dbReference type="InterPro" id="IPR036864">
    <property type="entry name" value="Zn2-C6_fun-type_DNA-bd_sf"/>
</dbReference>
<evidence type="ECO:0000313" key="3">
    <source>
        <dbReference type="Proteomes" id="UP000054988"/>
    </source>
</evidence>
<dbReference type="PROSITE" id="PS50048">
    <property type="entry name" value="ZN2_CY6_FUNGAL_2"/>
    <property type="match status" value="1"/>
</dbReference>
<gene>
    <name evidence="2" type="ORF">WG66_16476</name>
</gene>
<dbReference type="InterPro" id="IPR053157">
    <property type="entry name" value="Sterol_Uptake_Regulator"/>
</dbReference>
<dbReference type="InterPro" id="IPR001138">
    <property type="entry name" value="Zn2Cys6_DnaBD"/>
</dbReference>
<dbReference type="Gene3D" id="4.10.240.10">
    <property type="entry name" value="Zn(2)-C6 fungal-type DNA-binding domain"/>
    <property type="match status" value="1"/>
</dbReference>
<dbReference type="InterPro" id="IPR021858">
    <property type="entry name" value="Fun_TF"/>
</dbReference>
<dbReference type="Proteomes" id="UP000054988">
    <property type="component" value="Unassembled WGS sequence"/>
</dbReference>
<proteinExistence type="predicted"/>
<sequence length="379" mass="42835">MSTRGAATFEGIIRFHTKSRTGCLTCRKRKIKCDEAEPICKRCYRRNLVCVQRPKIEHKQQESALYKPLTPPLPSSFTIDATSLQILQHFIDVTAPSLCTDPIFVAASTSHLPQLLFSNPVCMHATLALTALHLGRLHEPSSSPSSQNWVARASAHRKAAIGLFLSPSLNPEVDFMTVGSLLLYTISSSLSSPSSSPESIFSLVTLLHNAWSPLKQFVYADPWLSRHLRRPESAAVFARGSNTGFLAPLRHLYDTSTNLDLEELDDPDIKEAYRTAVHGLCVAYSLTQTGLEARSLVFWPALLGERFLGLLNEKRQRALMILFYYLMVLMNLGERFWWVSEVGRWVDYVYGLINERWREWLKEVTAGKAWGVITRSFVY</sequence>